<sequence length="99" mass="10544">MRTARFIGSWIAGVIALTLAVALFVQWLRFVLDSAPATAPMPLLLGMALGGNLLVWSLVGAVRLGDDSVRGLRARRRAGGRHRGLAARRAAAARRAESP</sequence>
<comment type="caution">
    <text evidence="3">The sequence shown here is derived from an EMBL/GenBank/DDBJ whole genome shotgun (WGS) entry which is preliminary data.</text>
</comment>
<evidence type="ECO:0000256" key="2">
    <source>
        <dbReference type="SAM" id="Phobius"/>
    </source>
</evidence>
<accession>A0ABW3BHH6</accession>
<gene>
    <name evidence="3" type="ORF">ACFQZU_12935</name>
</gene>
<dbReference type="Proteomes" id="UP001596956">
    <property type="component" value="Unassembled WGS sequence"/>
</dbReference>
<keyword evidence="4" id="KW-1185">Reference proteome</keyword>
<keyword evidence="2" id="KW-0472">Membrane</keyword>
<keyword evidence="2" id="KW-0812">Transmembrane</keyword>
<protein>
    <submittedName>
        <fullName evidence="3">Glycosyltransferase family 2 protein</fullName>
    </submittedName>
</protein>
<evidence type="ECO:0000313" key="3">
    <source>
        <dbReference type="EMBL" id="MFD0802213.1"/>
    </source>
</evidence>
<feature type="transmembrane region" description="Helical" evidence="2">
    <location>
        <begin position="7"/>
        <end position="28"/>
    </location>
</feature>
<keyword evidence="2" id="KW-1133">Transmembrane helix</keyword>
<feature type="region of interest" description="Disordered" evidence="1">
    <location>
        <begin position="77"/>
        <end position="99"/>
    </location>
</feature>
<evidence type="ECO:0000313" key="4">
    <source>
        <dbReference type="Proteomes" id="UP001596956"/>
    </source>
</evidence>
<feature type="non-terminal residue" evidence="3">
    <location>
        <position position="99"/>
    </location>
</feature>
<name>A0ABW3BHH6_9ACTN</name>
<feature type="compositionally biased region" description="Basic residues" evidence="1">
    <location>
        <begin position="77"/>
        <end position="86"/>
    </location>
</feature>
<reference evidence="4" key="1">
    <citation type="journal article" date="2019" name="Int. J. Syst. Evol. Microbiol.">
        <title>The Global Catalogue of Microorganisms (GCM) 10K type strain sequencing project: providing services to taxonomists for standard genome sequencing and annotation.</title>
        <authorList>
            <consortium name="The Broad Institute Genomics Platform"/>
            <consortium name="The Broad Institute Genome Sequencing Center for Infectious Disease"/>
            <person name="Wu L."/>
            <person name="Ma J."/>
        </authorList>
    </citation>
    <scope>NUCLEOTIDE SEQUENCE [LARGE SCALE GENOMIC DNA]</scope>
    <source>
        <strain evidence="4">CCUG 63369</strain>
    </source>
</reference>
<feature type="transmembrane region" description="Helical" evidence="2">
    <location>
        <begin position="43"/>
        <end position="65"/>
    </location>
</feature>
<proteinExistence type="predicted"/>
<evidence type="ECO:0000256" key="1">
    <source>
        <dbReference type="SAM" id="MobiDB-lite"/>
    </source>
</evidence>
<dbReference type="EMBL" id="JBHTHR010000401">
    <property type="protein sequence ID" value="MFD0802213.1"/>
    <property type="molecule type" value="Genomic_DNA"/>
</dbReference>
<organism evidence="3 4">
    <name type="scientific">Streptomonospora algeriensis</name>
    <dbReference type="NCBI Taxonomy" id="995084"/>
    <lineage>
        <taxon>Bacteria</taxon>
        <taxon>Bacillati</taxon>
        <taxon>Actinomycetota</taxon>
        <taxon>Actinomycetes</taxon>
        <taxon>Streptosporangiales</taxon>
        <taxon>Nocardiopsidaceae</taxon>
        <taxon>Streptomonospora</taxon>
    </lineage>
</organism>